<evidence type="ECO:0000313" key="3">
    <source>
        <dbReference type="Proteomes" id="UP000470771"/>
    </source>
</evidence>
<gene>
    <name evidence="2" type="ORF">GQN54_03875</name>
</gene>
<keyword evidence="3" id="KW-1185">Reference proteome</keyword>
<feature type="compositionally biased region" description="Polar residues" evidence="1">
    <location>
        <begin position="93"/>
        <end position="114"/>
    </location>
</feature>
<dbReference type="AlphaFoldDB" id="A0A6N9NHC5"/>
<sequence length="337" mass="37675">MNKNEFISFIKHPENVQQDAIAALQQFTIDFPYCQTGQIVLAKAFHNSDDIAFENQLRLAAAYAADRKVLHRLILERKTVSISEKVTELDETQFPSDAETTSGDISTFPNNSESHLNESKKSLEDNQKAPDTIDVTPTSSINNDIASAHNQSENTPASTIVETNSTTESIKPVKTEEDIFLEQQILSSAISSSLLLEVDEIDSEDNTQNDEQPTVSAASVIEAGEHSFNEWLGIYANDAPQKKEETKPTAAKTDLINKFIKSEPQIRPKREFYSPANMARLSVKEDDDLVTETLAKIYAQQGNKEKAISAYEKLALKYPEKRIYFANQINKLGEEPK</sequence>
<comment type="caution">
    <text evidence="2">The sequence shown here is derived from an EMBL/GenBank/DDBJ whole genome shotgun (WGS) entry which is preliminary data.</text>
</comment>
<feature type="compositionally biased region" description="Polar residues" evidence="1">
    <location>
        <begin position="135"/>
        <end position="168"/>
    </location>
</feature>
<accession>A0A6N9NHC5</accession>
<proteinExistence type="predicted"/>
<name>A0A6N9NHC5_9FLAO</name>
<organism evidence="2 3">
    <name type="scientific">Acidiluteibacter ferrifornacis</name>
    <dbReference type="NCBI Taxonomy" id="2692424"/>
    <lineage>
        <taxon>Bacteria</taxon>
        <taxon>Pseudomonadati</taxon>
        <taxon>Bacteroidota</taxon>
        <taxon>Flavobacteriia</taxon>
        <taxon>Flavobacteriales</taxon>
        <taxon>Cryomorphaceae</taxon>
        <taxon>Acidiluteibacter</taxon>
    </lineage>
</organism>
<evidence type="ECO:0000256" key="1">
    <source>
        <dbReference type="SAM" id="MobiDB-lite"/>
    </source>
</evidence>
<dbReference type="RefSeq" id="WP_160632186.1">
    <property type="nucleotide sequence ID" value="NZ_WWNE01000004.1"/>
</dbReference>
<evidence type="ECO:0008006" key="4">
    <source>
        <dbReference type="Google" id="ProtNLM"/>
    </source>
</evidence>
<feature type="compositionally biased region" description="Basic and acidic residues" evidence="1">
    <location>
        <begin position="115"/>
        <end position="128"/>
    </location>
</feature>
<feature type="region of interest" description="Disordered" evidence="1">
    <location>
        <begin position="91"/>
        <end position="168"/>
    </location>
</feature>
<evidence type="ECO:0000313" key="2">
    <source>
        <dbReference type="EMBL" id="NBG65239.1"/>
    </source>
</evidence>
<protein>
    <recommendedName>
        <fullName evidence="4">Tetratricopeptide repeat protein</fullName>
    </recommendedName>
</protein>
<reference evidence="2 3" key="1">
    <citation type="submission" date="2019-12" db="EMBL/GenBank/DDBJ databases">
        <authorList>
            <person name="Zhao J."/>
        </authorList>
    </citation>
    <scope>NUCLEOTIDE SEQUENCE [LARGE SCALE GENOMIC DNA]</scope>
    <source>
        <strain evidence="2 3">S-15</strain>
    </source>
</reference>
<dbReference type="Proteomes" id="UP000470771">
    <property type="component" value="Unassembled WGS sequence"/>
</dbReference>
<dbReference type="EMBL" id="WWNE01000004">
    <property type="protein sequence ID" value="NBG65239.1"/>
    <property type="molecule type" value="Genomic_DNA"/>
</dbReference>